<evidence type="ECO:0000256" key="2">
    <source>
        <dbReference type="ARBA" id="ARBA00022723"/>
    </source>
</evidence>
<reference evidence="6" key="1">
    <citation type="submission" date="2020-07" db="EMBL/GenBank/DDBJ databases">
        <title>Huge and variable diversity of episymbiotic CPR bacteria and DPANN archaea in groundwater ecosystems.</title>
        <authorList>
            <person name="He C.Y."/>
            <person name="Keren R."/>
            <person name="Whittaker M."/>
            <person name="Farag I.F."/>
            <person name="Doudna J."/>
            <person name="Cate J.H.D."/>
            <person name="Banfield J.F."/>
        </authorList>
    </citation>
    <scope>NUCLEOTIDE SEQUENCE</scope>
    <source>
        <strain evidence="6">NC_groundwater_580_Pr5_B-0.1um_64_19</strain>
    </source>
</reference>
<keyword evidence="4" id="KW-0862">Zinc</keyword>
<organism evidence="6 7">
    <name type="scientific">Candidatus Korobacter versatilis</name>
    <dbReference type="NCBI Taxonomy" id="658062"/>
    <lineage>
        <taxon>Bacteria</taxon>
        <taxon>Pseudomonadati</taxon>
        <taxon>Acidobacteriota</taxon>
        <taxon>Terriglobia</taxon>
        <taxon>Terriglobales</taxon>
        <taxon>Candidatus Korobacteraceae</taxon>
        <taxon>Candidatus Korobacter</taxon>
    </lineage>
</organism>
<dbReference type="SUPFAM" id="SSF56281">
    <property type="entry name" value="Metallo-hydrolase/oxidoreductase"/>
    <property type="match status" value="1"/>
</dbReference>
<accession>A0A932A7Q0</accession>
<gene>
    <name evidence="6" type="ORF">HYX28_05655</name>
</gene>
<evidence type="ECO:0000256" key="4">
    <source>
        <dbReference type="ARBA" id="ARBA00022833"/>
    </source>
</evidence>
<dbReference type="InterPro" id="IPR051013">
    <property type="entry name" value="MBL_superfamily_lactonases"/>
</dbReference>
<keyword evidence="2" id="KW-0479">Metal-binding</keyword>
<keyword evidence="3" id="KW-0378">Hydrolase</keyword>
<dbReference type="AlphaFoldDB" id="A0A932A7Q0"/>
<evidence type="ECO:0000313" key="6">
    <source>
        <dbReference type="EMBL" id="MBI2678246.1"/>
    </source>
</evidence>
<sequence>MPHPGSIPVQSTTVGDFELTVLSDGDYYLDGGAFFGVIPKVMWQKRMQPDEQNRLSVGVNSLLIRTGKHTVLVETGIGNKLGDKPKQIFQPEEKLLQNLAAAKVAPEDIDVVINTHLHFDHCGWNTVMKDGRAVATFPKAKYYVQEGEWQHAREQTERDRVSYLSPNYDPLIENGQMELLNGEREIVPGISVKLFPGHTRNLQAVVIQSGAQRACYISDLIPTSHHLDLTWVMAFDLFPLETIASRKRFYARAVPEKWLVVFTHDPQVPWGHLEATAPGKLTLKPLEKL</sequence>
<dbReference type="InterPro" id="IPR036866">
    <property type="entry name" value="RibonucZ/Hydroxyglut_hydro"/>
</dbReference>
<evidence type="ECO:0000313" key="7">
    <source>
        <dbReference type="Proteomes" id="UP000779809"/>
    </source>
</evidence>
<protein>
    <submittedName>
        <fullName evidence="6">MBL fold metallo-hydrolase</fullName>
    </submittedName>
</protein>
<evidence type="ECO:0000259" key="5">
    <source>
        <dbReference type="SMART" id="SM00849"/>
    </source>
</evidence>
<feature type="domain" description="Metallo-beta-lactamase" evidence="5">
    <location>
        <begin position="58"/>
        <end position="264"/>
    </location>
</feature>
<dbReference type="EMBL" id="JACPNR010000006">
    <property type="protein sequence ID" value="MBI2678246.1"/>
    <property type="molecule type" value="Genomic_DNA"/>
</dbReference>
<dbReference type="GO" id="GO:0046872">
    <property type="term" value="F:metal ion binding"/>
    <property type="evidence" value="ECO:0007669"/>
    <property type="project" value="UniProtKB-KW"/>
</dbReference>
<comment type="similarity">
    <text evidence="1">Belongs to the metallo-beta-lactamase superfamily.</text>
</comment>
<dbReference type="Gene3D" id="3.60.15.10">
    <property type="entry name" value="Ribonuclease Z/Hydroxyacylglutathione hydrolase-like"/>
    <property type="match status" value="1"/>
</dbReference>
<name>A0A932A7Q0_9BACT</name>
<evidence type="ECO:0000256" key="3">
    <source>
        <dbReference type="ARBA" id="ARBA00022801"/>
    </source>
</evidence>
<dbReference type="InterPro" id="IPR001279">
    <property type="entry name" value="Metallo-B-lactamas"/>
</dbReference>
<dbReference type="SMART" id="SM00849">
    <property type="entry name" value="Lactamase_B"/>
    <property type="match status" value="1"/>
</dbReference>
<dbReference type="Proteomes" id="UP000779809">
    <property type="component" value="Unassembled WGS sequence"/>
</dbReference>
<comment type="caution">
    <text evidence="6">The sequence shown here is derived from an EMBL/GenBank/DDBJ whole genome shotgun (WGS) entry which is preliminary data.</text>
</comment>
<dbReference type="Pfam" id="PF00753">
    <property type="entry name" value="Lactamase_B"/>
    <property type="match status" value="1"/>
</dbReference>
<dbReference type="CDD" id="cd16281">
    <property type="entry name" value="metallo-hydrolase-like_MBL-fold"/>
    <property type="match status" value="1"/>
</dbReference>
<evidence type="ECO:0000256" key="1">
    <source>
        <dbReference type="ARBA" id="ARBA00007749"/>
    </source>
</evidence>
<dbReference type="GO" id="GO:0016787">
    <property type="term" value="F:hydrolase activity"/>
    <property type="evidence" value="ECO:0007669"/>
    <property type="project" value="UniProtKB-KW"/>
</dbReference>
<dbReference type="PANTHER" id="PTHR42978">
    <property type="entry name" value="QUORUM-QUENCHING LACTONASE YTNP-RELATED-RELATED"/>
    <property type="match status" value="1"/>
</dbReference>
<dbReference type="PANTHER" id="PTHR42978:SF6">
    <property type="entry name" value="QUORUM-QUENCHING LACTONASE YTNP-RELATED"/>
    <property type="match status" value="1"/>
</dbReference>
<proteinExistence type="inferred from homology"/>